<dbReference type="GO" id="GO:0051603">
    <property type="term" value="P:proteolysis involved in protein catabolic process"/>
    <property type="evidence" value="ECO:0007669"/>
    <property type="project" value="TreeGrafter"/>
</dbReference>
<dbReference type="InterPro" id="IPR051156">
    <property type="entry name" value="Mito/Outer_Membr_Metalloprot"/>
</dbReference>
<dbReference type="Proteomes" id="UP001472866">
    <property type="component" value="Chromosome 03"/>
</dbReference>
<dbReference type="EMBL" id="CP151503">
    <property type="protein sequence ID" value="WZN61055.1"/>
    <property type="molecule type" value="Genomic_DNA"/>
</dbReference>
<evidence type="ECO:0000313" key="8">
    <source>
        <dbReference type="EMBL" id="WZN61055.1"/>
    </source>
</evidence>
<keyword evidence="2" id="KW-0479">Metal-binding</keyword>
<dbReference type="GO" id="GO:0016020">
    <property type="term" value="C:membrane"/>
    <property type="evidence" value="ECO:0007669"/>
    <property type="project" value="TreeGrafter"/>
</dbReference>
<comment type="similarity">
    <text evidence="6">Belongs to the peptidase M48 family.</text>
</comment>
<dbReference type="CDD" id="cd07331">
    <property type="entry name" value="M48C_Oma1_like"/>
    <property type="match status" value="1"/>
</dbReference>
<protein>
    <submittedName>
        <fullName evidence="8">Mitochondrial metalloendopeptidase OMA1</fullName>
    </submittedName>
</protein>
<dbReference type="InterPro" id="IPR001915">
    <property type="entry name" value="Peptidase_M48"/>
</dbReference>
<dbReference type="GO" id="GO:0046872">
    <property type="term" value="F:metal ion binding"/>
    <property type="evidence" value="ECO:0007669"/>
    <property type="project" value="UniProtKB-KW"/>
</dbReference>
<evidence type="ECO:0000256" key="4">
    <source>
        <dbReference type="ARBA" id="ARBA00022833"/>
    </source>
</evidence>
<evidence type="ECO:0000259" key="7">
    <source>
        <dbReference type="Pfam" id="PF01435"/>
    </source>
</evidence>
<dbReference type="Gene3D" id="3.30.2010.10">
    <property type="entry name" value="Metalloproteases ('zincins'), catalytic domain"/>
    <property type="match status" value="1"/>
</dbReference>
<evidence type="ECO:0000256" key="6">
    <source>
        <dbReference type="RuleBase" id="RU003983"/>
    </source>
</evidence>
<keyword evidence="3 6" id="KW-0378">Hydrolase</keyword>
<feature type="domain" description="Peptidase M48" evidence="7">
    <location>
        <begin position="148"/>
        <end position="321"/>
    </location>
</feature>
<dbReference type="PANTHER" id="PTHR22726:SF1">
    <property type="entry name" value="METALLOENDOPEPTIDASE OMA1, MITOCHONDRIAL"/>
    <property type="match status" value="1"/>
</dbReference>
<evidence type="ECO:0000256" key="2">
    <source>
        <dbReference type="ARBA" id="ARBA00022723"/>
    </source>
</evidence>
<dbReference type="PANTHER" id="PTHR22726">
    <property type="entry name" value="METALLOENDOPEPTIDASE OMA1"/>
    <property type="match status" value="1"/>
</dbReference>
<dbReference type="AlphaFoldDB" id="A0AAX4P603"/>
<gene>
    <name evidence="8" type="ORF">HKI87_03g25890</name>
</gene>
<proteinExistence type="inferred from homology"/>
<dbReference type="Pfam" id="PF01435">
    <property type="entry name" value="Peptidase_M48"/>
    <property type="match status" value="1"/>
</dbReference>
<keyword evidence="1 6" id="KW-0645">Protease</keyword>
<keyword evidence="9" id="KW-1185">Reference proteome</keyword>
<dbReference type="GO" id="GO:0004222">
    <property type="term" value="F:metalloendopeptidase activity"/>
    <property type="evidence" value="ECO:0007669"/>
    <property type="project" value="InterPro"/>
</dbReference>
<comment type="cofactor">
    <cofactor evidence="6">
        <name>Zn(2+)</name>
        <dbReference type="ChEBI" id="CHEBI:29105"/>
    </cofactor>
    <text evidence="6">Binds 1 zinc ion per subunit.</text>
</comment>
<evidence type="ECO:0000256" key="5">
    <source>
        <dbReference type="ARBA" id="ARBA00023049"/>
    </source>
</evidence>
<evidence type="ECO:0000256" key="1">
    <source>
        <dbReference type="ARBA" id="ARBA00022670"/>
    </source>
</evidence>
<evidence type="ECO:0000256" key="3">
    <source>
        <dbReference type="ARBA" id="ARBA00022801"/>
    </source>
</evidence>
<accession>A0AAX4P603</accession>
<evidence type="ECO:0000313" key="9">
    <source>
        <dbReference type="Proteomes" id="UP001472866"/>
    </source>
</evidence>
<reference evidence="8 9" key="1">
    <citation type="submission" date="2024-03" db="EMBL/GenBank/DDBJ databases">
        <title>Complete genome sequence of the green alga Chloropicon roscoffensis RCC1871.</title>
        <authorList>
            <person name="Lemieux C."/>
            <person name="Pombert J.-F."/>
            <person name="Otis C."/>
            <person name="Turmel M."/>
        </authorList>
    </citation>
    <scope>NUCLEOTIDE SEQUENCE [LARGE SCALE GENOMIC DNA]</scope>
    <source>
        <strain evidence="8 9">RCC1871</strain>
    </source>
</reference>
<name>A0AAX4P603_9CHLO</name>
<organism evidence="8 9">
    <name type="scientific">Chloropicon roscoffensis</name>
    <dbReference type="NCBI Taxonomy" id="1461544"/>
    <lineage>
        <taxon>Eukaryota</taxon>
        <taxon>Viridiplantae</taxon>
        <taxon>Chlorophyta</taxon>
        <taxon>Chloropicophyceae</taxon>
        <taxon>Chloropicales</taxon>
        <taxon>Chloropicaceae</taxon>
        <taxon>Chloropicon</taxon>
    </lineage>
</organism>
<keyword evidence="5 6" id="KW-0482">Metalloprotease</keyword>
<keyword evidence="4 6" id="KW-0862">Zinc</keyword>
<sequence length="344" mass="37583">MVRLVGQLAWRTWVRYAARSSESSTSSFSSFRTKYTDSAGYTHFRNRSSGLTSSSSSSSSSGGPPNKWGNLIVLGGAVVVCSAGSAYVTHLETVPYTNRKHLVLISPKQERALGSRMYDDLKRQTRMAGKLLPAEHRLTRLVSKIGGKIAREAENLADWGGQTGHMKKLKWEFVVVDSPEVNAFVLPGGKVVVYTGLFSVLKGKQELAMVLAHEIGHTVARHNAEKLTQQMTFTVVRVLAAMALGADLVSAPLVLGLQLPYSRQCENEADAIGLQLMARACFDPRHGPRAMSRLSGGGHSAPEFLSTHPHSETRVANLKKELPKASEVYESRCLLGGFRSRMML</sequence>